<accession>A0A0F9PQC3</accession>
<protein>
    <submittedName>
        <fullName evidence="2">Uncharacterized protein</fullName>
    </submittedName>
</protein>
<evidence type="ECO:0000313" key="2">
    <source>
        <dbReference type="EMBL" id="KKN32409.1"/>
    </source>
</evidence>
<feature type="compositionally biased region" description="Basic and acidic residues" evidence="1">
    <location>
        <begin position="592"/>
        <end position="605"/>
    </location>
</feature>
<proteinExistence type="predicted"/>
<reference evidence="2" key="1">
    <citation type="journal article" date="2015" name="Nature">
        <title>Complex archaea that bridge the gap between prokaryotes and eukaryotes.</title>
        <authorList>
            <person name="Spang A."/>
            <person name="Saw J.H."/>
            <person name="Jorgensen S.L."/>
            <person name="Zaremba-Niedzwiedzka K."/>
            <person name="Martijn J."/>
            <person name="Lind A.E."/>
            <person name="van Eijk R."/>
            <person name="Schleper C."/>
            <person name="Guy L."/>
            <person name="Ettema T.J."/>
        </authorList>
    </citation>
    <scope>NUCLEOTIDE SEQUENCE</scope>
</reference>
<feature type="non-terminal residue" evidence="2">
    <location>
        <position position="1072"/>
    </location>
</feature>
<gene>
    <name evidence="2" type="ORF">LCGC14_0814270</name>
</gene>
<sequence length="1072" mass="117576">MAFSLYNFRLENPEYDDWGTEDLIEELYRDNPGLAKSGVDISSFAKNIGAEKDREIQVERKRERELAQIREANKDTNVIVRGAKSGLYDLAATVPIVGSMALKAVGADETGEKAFGVGKRLLDRSAAYQKEEDTTFEELVDDPSLGGALNWAGYTLGKFGPQMLTAATGAGLAARGAAGFAARLALQKGLTKEAKKRAVKEFVKSAASAKARKRGMRAGVIGAMGPMEASGMFAEDVEGRGFDEANPFTAAAGGLVAGAIETAGGHMRLIKGVFGKAGVKAITKNPRLLTRMTKAAARIGVEEAGQELAQEEVAIINKAITDDKVDYLDTFGDREFNLRRAESLAGGGLAGVTLGGFGGIRKAPVKPDPGKAVIDSGFDRGTITDQAEQLEAEAATIVPEKVTSRQATVEDIEKLRKKKEKQDVTQAKREVVRRERVGEEAGRAVPDEGRGVGQIEAGRILEKPAEGVTEPVEGGVRTDIAIERRVREKYKDILSLPESEAPHWLFNAIEEKAITPKRLDKFLNNAKDKKQALIDIKSSIADQTGDLLEVHKYESAKDGLALEKYYDSLLEVTRKYSLPEVPAETVRTPPKIRPETPEGLPRDRGLIPTSELTKGKPTLKQEKPLKVPLSVPGKAKPTAKEALEAQVEIKGKKAKTVSVALTKKEEAALVPKEQKAYLLAEIDKAIEKEGKALMDESKSAKEIIGMAGKGFNPLGGSKARITFKVPADGEYTIAGSELLDFKKRAAGFPTKALQKPSKPYGGPFVSPKRRETNFKSYLKAQKIEKPEDIKPKDIEKLFKGVQEIATETKWNDITRKHEVVARYPERADFANWLLSHKLKPGTLLKIKEVVTKTTKPQYKIEFQDFTDSTKKTVFSELIESHPILKKAKIKETVPGNAYEITLPTGKKFSIYRTDKIHVPAELRAKHKGKDLTDKLIGVYFKQAGQDQIWLTRKAGRYTITHELEHFFEANNLINTVDVAVLNKAILKQGKKPSSEARAEYIERAFLTRDVQNFGIKKILKKIADFLDAVVNVFGIRTARGIVKDIESGKIMGRQAVTQKGGLAPQYKVEDIG</sequence>
<name>A0A0F9PQC3_9ZZZZ</name>
<feature type="region of interest" description="Disordered" evidence="1">
    <location>
        <begin position="585"/>
        <end position="612"/>
    </location>
</feature>
<evidence type="ECO:0000256" key="1">
    <source>
        <dbReference type="SAM" id="MobiDB-lite"/>
    </source>
</evidence>
<comment type="caution">
    <text evidence="2">The sequence shown here is derived from an EMBL/GenBank/DDBJ whole genome shotgun (WGS) entry which is preliminary data.</text>
</comment>
<organism evidence="2">
    <name type="scientific">marine sediment metagenome</name>
    <dbReference type="NCBI Taxonomy" id="412755"/>
    <lineage>
        <taxon>unclassified sequences</taxon>
        <taxon>metagenomes</taxon>
        <taxon>ecological metagenomes</taxon>
    </lineage>
</organism>
<dbReference type="AlphaFoldDB" id="A0A0F9PQC3"/>
<dbReference type="EMBL" id="LAZR01002255">
    <property type="protein sequence ID" value="KKN32409.1"/>
    <property type="molecule type" value="Genomic_DNA"/>
</dbReference>